<dbReference type="Gene3D" id="2.140.10.10">
    <property type="entry name" value="Quinoprotein alcohol dehydrogenase-like superfamily"/>
    <property type="match status" value="1"/>
</dbReference>
<evidence type="ECO:0000256" key="2">
    <source>
        <dbReference type="ARBA" id="ARBA00008156"/>
    </source>
</evidence>
<protein>
    <submittedName>
        <fullName evidence="5">Quinoprotein glucose dehydrogenase</fullName>
    </submittedName>
</protein>
<organism evidence="5 6">
    <name type="scientific">Hyphomonas oceanitis SCH89</name>
    <dbReference type="NCBI Taxonomy" id="1280953"/>
    <lineage>
        <taxon>Bacteria</taxon>
        <taxon>Pseudomonadati</taxon>
        <taxon>Pseudomonadota</taxon>
        <taxon>Alphaproteobacteria</taxon>
        <taxon>Hyphomonadales</taxon>
        <taxon>Hyphomonadaceae</taxon>
        <taxon>Hyphomonas</taxon>
    </lineage>
</organism>
<keyword evidence="6" id="KW-1185">Reference proteome</keyword>
<evidence type="ECO:0000256" key="1">
    <source>
        <dbReference type="ARBA" id="ARBA00001931"/>
    </source>
</evidence>
<comment type="similarity">
    <text evidence="2">Belongs to the bacterial PQQ dehydrogenase family.</text>
</comment>
<dbReference type="eggNOG" id="COG4993">
    <property type="taxonomic scope" value="Bacteria"/>
</dbReference>
<dbReference type="Proteomes" id="UP000024942">
    <property type="component" value="Unassembled WGS sequence"/>
</dbReference>
<dbReference type="PANTHER" id="PTHR32303">
    <property type="entry name" value="QUINOPROTEIN ALCOHOL DEHYDROGENASE (CYTOCHROME C)"/>
    <property type="match status" value="1"/>
</dbReference>
<name>A0A059G4W8_9PROT</name>
<dbReference type="AlphaFoldDB" id="A0A059G4W8"/>
<dbReference type="RefSeq" id="WP_051624908.1">
    <property type="nucleotide sequence ID" value="NZ_ARYL01000022.1"/>
</dbReference>
<sequence>MTKTGLVFVLNRETGEPFLPVEERPVPQGGVPGEVLSPTQPFPVNTAPLVNNRLDPKDAFGITLWDKRACAKKIRSLRGEGLFTPPSTTGTLTYPFPGGGGNWGSTAFDPARNLLVVNMSNVASFARLDERSGEDIKTSVIRDGAEFAPMEGAPYTLARGLLNSPIGLPCSPPPWGVMAGVDLSTGNVVWRRTIGTTKDLAPGGISLNFGTPNIGGPAITKGGVIFLSATLDYYLRAFDVETGKELWKGRLPAGGQATPMTYEYEGRQYVVIAAGGHAFTGTKSGDYVIAYALPNTD</sequence>
<comment type="cofactor">
    <cofactor evidence="1">
        <name>pyrroloquinoline quinone</name>
        <dbReference type="ChEBI" id="CHEBI:58442"/>
    </cofactor>
</comment>
<dbReference type="STRING" id="1280953.HOC_14088"/>
<dbReference type="SMART" id="SM00564">
    <property type="entry name" value="PQQ"/>
    <property type="match status" value="1"/>
</dbReference>
<dbReference type="PATRIC" id="fig|1280953.3.peg.2831"/>
<dbReference type="OrthoDB" id="9794322at2"/>
<dbReference type="InterPro" id="IPR011047">
    <property type="entry name" value="Quinoprotein_ADH-like_sf"/>
</dbReference>
<evidence type="ECO:0000313" key="6">
    <source>
        <dbReference type="Proteomes" id="UP000024942"/>
    </source>
</evidence>
<dbReference type="EMBL" id="ARYL01000022">
    <property type="protein sequence ID" value="KDA01774.1"/>
    <property type="molecule type" value="Genomic_DNA"/>
</dbReference>
<reference evidence="5 6" key="1">
    <citation type="journal article" date="2014" name="Antonie Van Leeuwenhoek">
        <title>Hyphomonas beringensis sp. nov. and Hyphomonas chukchiensis sp. nov., isolated from surface seawater of the Bering Sea and Chukchi Sea.</title>
        <authorList>
            <person name="Li C."/>
            <person name="Lai Q."/>
            <person name="Li G."/>
            <person name="Dong C."/>
            <person name="Wang J."/>
            <person name="Liao Y."/>
            <person name="Shao Z."/>
        </authorList>
    </citation>
    <scope>NUCLEOTIDE SEQUENCE [LARGE SCALE GENOMIC DNA]</scope>
    <source>
        <strain evidence="5 6">SCH89</strain>
    </source>
</reference>
<comment type="caution">
    <text evidence="5">The sequence shown here is derived from an EMBL/GenBank/DDBJ whole genome shotgun (WGS) entry which is preliminary data.</text>
</comment>
<dbReference type="InterPro" id="IPR002372">
    <property type="entry name" value="PQQ_rpt_dom"/>
</dbReference>
<dbReference type="GO" id="GO:0008876">
    <property type="term" value="F:quinoprotein glucose dehydrogenase activity"/>
    <property type="evidence" value="ECO:0007669"/>
    <property type="project" value="TreeGrafter"/>
</dbReference>
<dbReference type="Pfam" id="PF01011">
    <property type="entry name" value="PQQ"/>
    <property type="match status" value="1"/>
</dbReference>
<dbReference type="PANTHER" id="PTHR32303:SF4">
    <property type="entry name" value="QUINOPROTEIN GLUCOSE DEHYDROGENASE"/>
    <property type="match status" value="1"/>
</dbReference>
<proteinExistence type="inferred from homology"/>
<evidence type="ECO:0000259" key="4">
    <source>
        <dbReference type="Pfam" id="PF01011"/>
    </source>
</evidence>
<evidence type="ECO:0000256" key="3">
    <source>
        <dbReference type="ARBA" id="ARBA00023002"/>
    </source>
</evidence>
<dbReference type="InterPro" id="IPR018391">
    <property type="entry name" value="PQQ_b-propeller_rpt"/>
</dbReference>
<gene>
    <name evidence="5" type="ORF">HOC_14088</name>
</gene>
<feature type="domain" description="Pyrrolo-quinoline quinone repeat" evidence="4">
    <location>
        <begin position="1"/>
        <end position="270"/>
    </location>
</feature>
<evidence type="ECO:0000313" key="5">
    <source>
        <dbReference type="EMBL" id="KDA01774.1"/>
    </source>
</evidence>
<accession>A0A059G4W8</accession>
<dbReference type="SUPFAM" id="SSF50998">
    <property type="entry name" value="Quinoprotein alcohol dehydrogenase-like"/>
    <property type="match status" value="1"/>
</dbReference>
<keyword evidence="3" id="KW-0560">Oxidoreductase</keyword>